<evidence type="ECO:0000313" key="4">
    <source>
        <dbReference type="Proteomes" id="UP000535543"/>
    </source>
</evidence>
<dbReference type="GO" id="GO:0016627">
    <property type="term" value="F:oxidoreductase activity, acting on the CH-CH group of donors"/>
    <property type="evidence" value="ECO:0007669"/>
    <property type="project" value="TreeGrafter"/>
</dbReference>
<name>A0A848KLZ1_9NOCA</name>
<dbReference type="AlphaFoldDB" id="A0A848KLZ1"/>
<protein>
    <submittedName>
        <fullName evidence="3">PPOX class F420-dependent oxidoreductase</fullName>
    </submittedName>
</protein>
<dbReference type="Proteomes" id="UP000535543">
    <property type="component" value="Unassembled WGS sequence"/>
</dbReference>
<dbReference type="EMBL" id="VCQU01000007">
    <property type="protein sequence ID" value="NMN97280.1"/>
    <property type="molecule type" value="Genomic_DNA"/>
</dbReference>
<dbReference type="GO" id="GO:0070967">
    <property type="term" value="F:coenzyme F420 binding"/>
    <property type="evidence" value="ECO:0007669"/>
    <property type="project" value="TreeGrafter"/>
</dbReference>
<keyword evidence="4" id="KW-1185">Reference proteome</keyword>
<accession>A0A848KLZ1</accession>
<dbReference type="Gene3D" id="2.30.110.10">
    <property type="entry name" value="Electron Transport, Fmn-binding Protein, Chain A"/>
    <property type="match status" value="1"/>
</dbReference>
<dbReference type="RefSeq" id="WP_169590034.1">
    <property type="nucleotide sequence ID" value="NZ_VCQU01000007.1"/>
</dbReference>
<reference evidence="3 4" key="1">
    <citation type="submission" date="2019-05" db="EMBL/GenBank/DDBJ databases">
        <authorList>
            <person name="Lee S.D."/>
        </authorList>
    </citation>
    <scope>NUCLEOTIDE SEQUENCE [LARGE SCALE GENOMIC DNA]</scope>
    <source>
        <strain evidence="3 4">YC2-7</strain>
    </source>
</reference>
<evidence type="ECO:0000313" key="3">
    <source>
        <dbReference type="EMBL" id="NMN97280.1"/>
    </source>
</evidence>
<evidence type="ECO:0000259" key="2">
    <source>
        <dbReference type="Pfam" id="PF01243"/>
    </source>
</evidence>
<feature type="domain" description="Pyridoxamine 5'-phosphate oxidase N-terminal" evidence="2">
    <location>
        <begin position="5"/>
        <end position="130"/>
    </location>
</feature>
<dbReference type="GO" id="GO:0005829">
    <property type="term" value="C:cytosol"/>
    <property type="evidence" value="ECO:0007669"/>
    <property type="project" value="TreeGrafter"/>
</dbReference>
<organism evidence="3 4">
    <name type="scientific">Antrihabitans stalactiti</name>
    <dbReference type="NCBI Taxonomy" id="2584121"/>
    <lineage>
        <taxon>Bacteria</taxon>
        <taxon>Bacillati</taxon>
        <taxon>Actinomycetota</taxon>
        <taxon>Actinomycetes</taxon>
        <taxon>Mycobacteriales</taxon>
        <taxon>Nocardiaceae</taxon>
        <taxon>Antrihabitans</taxon>
    </lineage>
</organism>
<evidence type="ECO:0000256" key="1">
    <source>
        <dbReference type="ARBA" id="ARBA00023002"/>
    </source>
</evidence>
<dbReference type="InterPro" id="IPR012349">
    <property type="entry name" value="Split_barrel_FMN-bd"/>
</dbReference>
<keyword evidence="1" id="KW-0560">Oxidoreductase</keyword>
<dbReference type="Pfam" id="PF01243">
    <property type="entry name" value="PNPOx_N"/>
    <property type="match status" value="1"/>
</dbReference>
<dbReference type="PANTHER" id="PTHR35176:SF6">
    <property type="entry name" value="HEME OXYGENASE HI_0854-RELATED"/>
    <property type="match status" value="1"/>
</dbReference>
<dbReference type="InterPro" id="IPR011576">
    <property type="entry name" value="Pyridox_Oxase_N"/>
</dbReference>
<sequence>MSKLPESARALIESGRLAHCVTVNADGSPQVSGVWVGLDGDDIVMAHIPRNAKVRNLQRDPRIVLSIQADGKNPIGMQEYLVVHGTATVTEGGAADVLNRLVKVYASPDAEFPLPPGAPPGFVVHISPDRLGGFGPWVS</sequence>
<reference evidence="3 4" key="2">
    <citation type="submission" date="2020-06" db="EMBL/GenBank/DDBJ databases">
        <title>Antribacter stalactiti gen. nov., sp. nov., a new member of the family Nacardiaceae isolated from a cave.</title>
        <authorList>
            <person name="Kim I.S."/>
        </authorList>
    </citation>
    <scope>NUCLEOTIDE SEQUENCE [LARGE SCALE GENOMIC DNA]</scope>
    <source>
        <strain evidence="3 4">YC2-7</strain>
    </source>
</reference>
<dbReference type="InterPro" id="IPR019920">
    <property type="entry name" value="F420-binding_dom_put"/>
</dbReference>
<dbReference type="InterPro" id="IPR052019">
    <property type="entry name" value="F420H2_bilvrd_red/Heme_oxyg"/>
</dbReference>
<gene>
    <name evidence="3" type="ORF">FGL95_19770</name>
</gene>
<dbReference type="PANTHER" id="PTHR35176">
    <property type="entry name" value="HEME OXYGENASE HI_0854-RELATED"/>
    <property type="match status" value="1"/>
</dbReference>
<dbReference type="NCBIfam" id="TIGR03618">
    <property type="entry name" value="Rv1155_F420"/>
    <property type="match status" value="1"/>
</dbReference>
<dbReference type="SUPFAM" id="SSF50475">
    <property type="entry name" value="FMN-binding split barrel"/>
    <property type="match status" value="1"/>
</dbReference>
<proteinExistence type="predicted"/>
<comment type="caution">
    <text evidence="3">The sequence shown here is derived from an EMBL/GenBank/DDBJ whole genome shotgun (WGS) entry which is preliminary data.</text>
</comment>